<reference evidence="1 2" key="1">
    <citation type="submission" date="2024-09" db="EMBL/GenBank/DDBJ databases">
        <authorList>
            <person name="Sun Q."/>
            <person name="Mori K."/>
        </authorList>
    </citation>
    <scope>NUCLEOTIDE SEQUENCE [LARGE SCALE GENOMIC DNA]</scope>
    <source>
        <strain evidence="1 2">TBRC 4938</strain>
    </source>
</reference>
<comment type="caution">
    <text evidence="1">The sequence shown here is derived from an EMBL/GenBank/DDBJ whole genome shotgun (WGS) entry which is preliminary data.</text>
</comment>
<dbReference type="Proteomes" id="UP001589692">
    <property type="component" value="Unassembled WGS sequence"/>
</dbReference>
<organism evidence="1 2">
    <name type="scientific">Rhizobium puerariae</name>
    <dbReference type="NCBI Taxonomy" id="1585791"/>
    <lineage>
        <taxon>Bacteria</taxon>
        <taxon>Pseudomonadati</taxon>
        <taxon>Pseudomonadota</taxon>
        <taxon>Alphaproteobacteria</taxon>
        <taxon>Hyphomicrobiales</taxon>
        <taxon>Rhizobiaceae</taxon>
        <taxon>Rhizobium/Agrobacterium group</taxon>
        <taxon>Rhizobium</taxon>
    </lineage>
</organism>
<keyword evidence="2" id="KW-1185">Reference proteome</keyword>
<evidence type="ECO:0000313" key="2">
    <source>
        <dbReference type="Proteomes" id="UP001589692"/>
    </source>
</evidence>
<dbReference type="RefSeq" id="WP_377264885.1">
    <property type="nucleotide sequence ID" value="NZ_JBHMAA010000032.1"/>
</dbReference>
<accession>A0ABV6AN70</accession>
<name>A0ABV6AN70_9HYPH</name>
<protein>
    <recommendedName>
        <fullName evidence="3">NYN domain-containing protein</fullName>
    </recommendedName>
</protein>
<gene>
    <name evidence="1" type="ORF">ACFFP0_24735</name>
</gene>
<evidence type="ECO:0008006" key="3">
    <source>
        <dbReference type="Google" id="ProtNLM"/>
    </source>
</evidence>
<dbReference type="EMBL" id="JBHMAA010000032">
    <property type="protein sequence ID" value="MFB9952068.1"/>
    <property type="molecule type" value="Genomic_DNA"/>
</dbReference>
<sequence>MSLDVSAYPACANKLRYQRADLTDPLMNHFWAAVCVATEYRDAELAEFGGFDFNDRSPENGRIQLGRLEQFIAARGNAPRRQKTVQRAAHDGVQAMLGARGIKTSMLVTDADFWTAAETLFPGCIKRKGGLDKLHKQMIAIPKKQRHALANENLHRLPADWISKAANHQAKLGVVQ</sequence>
<proteinExistence type="predicted"/>
<evidence type="ECO:0000313" key="1">
    <source>
        <dbReference type="EMBL" id="MFB9952068.1"/>
    </source>
</evidence>